<dbReference type="InterPro" id="IPR050902">
    <property type="entry name" value="ABC_Transporter_SBP"/>
</dbReference>
<dbReference type="PANTHER" id="PTHR30535">
    <property type="entry name" value="VITAMIN B12-BINDING PROTEIN"/>
    <property type="match status" value="1"/>
</dbReference>
<comment type="caution">
    <text evidence="3">The sequence shown here is derived from an EMBL/GenBank/DDBJ whole genome shotgun (WGS) entry which is preliminary data.</text>
</comment>
<evidence type="ECO:0000313" key="3">
    <source>
        <dbReference type="EMBL" id="NGN43208.1"/>
    </source>
</evidence>
<gene>
    <name evidence="3" type="ORF">G6N74_19235</name>
</gene>
<dbReference type="Gene3D" id="3.40.50.1980">
    <property type="entry name" value="Nitrogenase molybdenum iron protein domain"/>
    <property type="match status" value="2"/>
</dbReference>
<protein>
    <submittedName>
        <fullName evidence="3">ABC transporter substrate-binding protein</fullName>
    </submittedName>
</protein>
<evidence type="ECO:0000259" key="2">
    <source>
        <dbReference type="PROSITE" id="PS50983"/>
    </source>
</evidence>
<evidence type="ECO:0000256" key="1">
    <source>
        <dbReference type="SAM" id="SignalP"/>
    </source>
</evidence>
<dbReference type="EMBL" id="JAAKZG010000008">
    <property type="protein sequence ID" value="NGN43208.1"/>
    <property type="molecule type" value="Genomic_DNA"/>
</dbReference>
<proteinExistence type="predicted"/>
<dbReference type="InterPro" id="IPR002491">
    <property type="entry name" value="ABC_transptr_periplasmic_BD"/>
</dbReference>
<dbReference type="Pfam" id="PF01497">
    <property type="entry name" value="Peripla_BP_2"/>
    <property type="match status" value="1"/>
</dbReference>
<sequence>MKQIMAILMISVLNASAALAAEVPHRVVSMNVCTDQLAMLIAGAGQLYSVSYLAGDRNASVLADQAGGYVVNHGLAEEVFLMQPDLIIAGTFTTRTTVELLRRLGFRVEEFAPANSLDDIREHIARMGELLGRQEKAAELVKRIDNDLATLRAQPPSSKSVATYYANSYTSGSGTLVDALIGVSGLENVAARLGLTGTSKLPLELLLLANPDLIVSSEGDYAAPALAEEGYVHPAFKAVTAGSKAVNISTKYTICGAPFTLEAAHMLRDAAGAAK</sequence>
<feature type="signal peptide" evidence="1">
    <location>
        <begin position="1"/>
        <end position="20"/>
    </location>
</feature>
<dbReference type="RefSeq" id="WP_165119565.1">
    <property type="nucleotide sequence ID" value="NZ_JAAKZG010000008.1"/>
</dbReference>
<feature type="domain" description="Fe/B12 periplasmic-binding" evidence="2">
    <location>
        <begin position="26"/>
        <end position="275"/>
    </location>
</feature>
<name>A0A7C9VFM0_9HYPH</name>
<dbReference type="SUPFAM" id="SSF53807">
    <property type="entry name" value="Helical backbone' metal receptor"/>
    <property type="match status" value="1"/>
</dbReference>
<dbReference type="GO" id="GO:0071281">
    <property type="term" value="P:cellular response to iron ion"/>
    <property type="evidence" value="ECO:0007669"/>
    <property type="project" value="TreeGrafter"/>
</dbReference>
<dbReference type="PANTHER" id="PTHR30535:SF34">
    <property type="entry name" value="MOLYBDATE-BINDING PROTEIN MOLA"/>
    <property type="match status" value="1"/>
</dbReference>
<dbReference type="Proteomes" id="UP000481252">
    <property type="component" value="Unassembled WGS sequence"/>
</dbReference>
<organism evidence="3 4">
    <name type="scientific">Mesorhizobium zhangyense</name>
    <dbReference type="NCBI Taxonomy" id="1776730"/>
    <lineage>
        <taxon>Bacteria</taxon>
        <taxon>Pseudomonadati</taxon>
        <taxon>Pseudomonadota</taxon>
        <taxon>Alphaproteobacteria</taxon>
        <taxon>Hyphomicrobiales</taxon>
        <taxon>Phyllobacteriaceae</taxon>
        <taxon>Mesorhizobium</taxon>
    </lineage>
</organism>
<dbReference type="PROSITE" id="PS50983">
    <property type="entry name" value="FE_B12_PBP"/>
    <property type="match status" value="1"/>
</dbReference>
<keyword evidence="4" id="KW-1185">Reference proteome</keyword>
<evidence type="ECO:0000313" key="4">
    <source>
        <dbReference type="Proteomes" id="UP000481252"/>
    </source>
</evidence>
<dbReference type="AlphaFoldDB" id="A0A7C9VFM0"/>
<reference evidence="3 4" key="1">
    <citation type="submission" date="2020-02" db="EMBL/GenBank/DDBJ databases">
        <title>Genome sequence of the type strain CGMCC 1.15528 of Mesorhizobium zhangyense.</title>
        <authorList>
            <person name="Gao J."/>
            <person name="Sun J."/>
        </authorList>
    </citation>
    <scope>NUCLEOTIDE SEQUENCE [LARGE SCALE GENOMIC DNA]</scope>
    <source>
        <strain evidence="3 4">CGMCC 1.15528</strain>
    </source>
</reference>
<keyword evidence="1" id="KW-0732">Signal</keyword>
<feature type="chain" id="PRO_5028818371" evidence="1">
    <location>
        <begin position="21"/>
        <end position="275"/>
    </location>
</feature>
<accession>A0A7C9VFM0</accession>